<evidence type="ECO:0000313" key="1">
    <source>
        <dbReference type="EMBL" id="CAK7935129.1"/>
    </source>
</evidence>
<protein>
    <submittedName>
        <fullName evidence="1">Uncharacterized protein</fullName>
    </submittedName>
</protein>
<name>A0AAV1UPZ7_9STRA</name>
<dbReference type="EMBL" id="CAKLBY020000221">
    <property type="protein sequence ID" value="CAK7935129.1"/>
    <property type="molecule type" value="Genomic_DNA"/>
</dbReference>
<evidence type="ECO:0000313" key="2">
    <source>
        <dbReference type="Proteomes" id="UP001162060"/>
    </source>
</evidence>
<gene>
    <name evidence="1" type="ORF">PM001_LOCUS20279</name>
</gene>
<accession>A0AAV1UPZ7</accession>
<proteinExistence type="predicted"/>
<sequence>MASRRIMKVRGWLGLAVSGEQWQRNEELGMRMRCGEILLVGGVSMTLQSSVA</sequence>
<reference evidence="1" key="1">
    <citation type="submission" date="2024-01" db="EMBL/GenBank/DDBJ databases">
        <authorList>
            <person name="Webb A."/>
        </authorList>
    </citation>
    <scope>NUCLEOTIDE SEQUENCE</scope>
    <source>
        <strain evidence="1">Pm1</strain>
    </source>
</reference>
<dbReference type="Proteomes" id="UP001162060">
    <property type="component" value="Unassembled WGS sequence"/>
</dbReference>
<dbReference type="AlphaFoldDB" id="A0AAV1UPZ7"/>
<organism evidence="1 2">
    <name type="scientific">Peronospora matthiolae</name>
    <dbReference type="NCBI Taxonomy" id="2874970"/>
    <lineage>
        <taxon>Eukaryota</taxon>
        <taxon>Sar</taxon>
        <taxon>Stramenopiles</taxon>
        <taxon>Oomycota</taxon>
        <taxon>Peronosporomycetes</taxon>
        <taxon>Peronosporales</taxon>
        <taxon>Peronosporaceae</taxon>
        <taxon>Peronospora</taxon>
    </lineage>
</organism>
<comment type="caution">
    <text evidence="1">The sequence shown here is derived from an EMBL/GenBank/DDBJ whole genome shotgun (WGS) entry which is preliminary data.</text>
</comment>